<keyword evidence="2 5" id="KW-0812">Transmembrane</keyword>
<evidence type="ECO:0000256" key="3">
    <source>
        <dbReference type="ARBA" id="ARBA00022989"/>
    </source>
</evidence>
<proteinExistence type="predicted"/>
<evidence type="ECO:0000256" key="4">
    <source>
        <dbReference type="ARBA" id="ARBA00023136"/>
    </source>
</evidence>
<evidence type="ECO:0000313" key="7">
    <source>
        <dbReference type="Proteomes" id="UP001610563"/>
    </source>
</evidence>
<dbReference type="EMBL" id="JBFTWV010000394">
    <property type="protein sequence ID" value="KAL2782548.1"/>
    <property type="molecule type" value="Genomic_DNA"/>
</dbReference>
<dbReference type="Pfam" id="PF04479">
    <property type="entry name" value="RTA1"/>
    <property type="match status" value="1"/>
</dbReference>
<evidence type="ECO:0000256" key="2">
    <source>
        <dbReference type="ARBA" id="ARBA00022692"/>
    </source>
</evidence>
<dbReference type="PANTHER" id="PTHR31465:SF1">
    <property type="entry name" value="PROTEIN RTA1-RELATED"/>
    <property type="match status" value="1"/>
</dbReference>
<sequence>MADQEQTIDFELYRYTPNLAAAALFVALFFLTTLYHVYQVWRGRAWYFLAFVIGGIFQIIGYICRIIAHDDKESIPIYSIQTILILLAPPLYAASIYMVLGRLVTFLHAERLSVVSVRWMTKIFVTGDVIAFLSQAAGGGIMATGTIEKYELGEDITVAGLAVQLAFFSVFMVTCGIFHRRIRQSPTHEVTALDARLREENRRGWQTVLVGLYTASILILVRSIFRLIEYVQGNDGYLISHEVFMYVFDSALMFLTMVAMNVCHPSMILVGPHKVRDAEMRELESEEQL</sequence>
<feature type="transmembrane region" description="Helical" evidence="5">
    <location>
        <begin position="245"/>
        <end position="271"/>
    </location>
</feature>
<feature type="transmembrane region" description="Helical" evidence="5">
    <location>
        <begin position="80"/>
        <end position="100"/>
    </location>
</feature>
<comment type="caution">
    <text evidence="6">The sequence shown here is derived from an EMBL/GenBank/DDBJ whole genome shotgun (WGS) entry which is preliminary data.</text>
</comment>
<name>A0ABR4FHJ1_9EURO</name>
<evidence type="ECO:0000256" key="5">
    <source>
        <dbReference type="SAM" id="Phobius"/>
    </source>
</evidence>
<keyword evidence="7" id="KW-1185">Reference proteome</keyword>
<keyword evidence="4 5" id="KW-0472">Membrane</keyword>
<dbReference type="InterPro" id="IPR007568">
    <property type="entry name" value="RTA1"/>
</dbReference>
<dbReference type="PANTHER" id="PTHR31465">
    <property type="entry name" value="PROTEIN RTA1-RELATED"/>
    <property type="match status" value="1"/>
</dbReference>
<organism evidence="6 7">
    <name type="scientific">Aspergillus keveii</name>
    <dbReference type="NCBI Taxonomy" id="714993"/>
    <lineage>
        <taxon>Eukaryota</taxon>
        <taxon>Fungi</taxon>
        <taxon>Dikarya</taxon>
        <taxon>Ascomycota</taxon>
        <taxon>Pezizomycotina</taxon>
        <taxon>Eurotiomycetes</taxon>
        <taxon>Eurotiomycetidae</taxon>
        <taxon>Eurotiales</taxon>
        <taxon>Aspergillaceae</taxon>
        <taxon>Aspergillus</taxon>
        <taxon>Aspergillus subgen. Nidulantes</taxon>
    </lineage>
</organism>
<feature type="transmembrane region" description="Helical" evidence="5">
    <location>
        <begin position="156"/>
        <end position="178"/>
    </location>
</feature>
<evidence type="ECO:0000313" key="6">
    <source>
        <dbReference type="EMBL" id="KAL2782548.1"/>
    </source>
</evidence>
<feature type="transmembrane region" description="Helical" evidence="5">
    <location>
        <begin position="19"/>
        <end position="38"/>
    </location>
</feature>
<feature type="transmembrane region" description="Helical" evidence="5">
    <location>
        <begin position="205"/>
        <end position="225"/>
    </location>
</feature>
<feature type="transmembrane region" description="Helical" evidence="5">
    <location>
        <begin position="45"/>
        <end position="68"/>
    </location>
</feature>
<comment type="subcellular location">
    <subcellularLocation>
        <location evidence="1">Membrane</location>
        <topology evidence="1">Multi-pass membrane protein</topology>
    </subcellularLocation>
</comment>
<keyword evidence="3 5" id="KW-1133">Transmembrane helix</keyword>
<gene>
    <name evidence="6" type="ORF">BJX66DRAFT_331123</name>
</gene>
<accession>A0ABR4FHJ1</accession>
<reference evidence="6 7" key="1">
    <citation type="submission" date="2024-07" db="EMBL/GenBank/DDBJ databases">
        <title>Section-level genome sequencing and comparative genomics of Aspergillus sections Usti and Cavernicolus.</title>
        <authorList>
            <consortium name="Lawrence Berkeley National Laboratory"/>
            <person name="Nybo J.L."/>
            <person name="Vesth T.C."/>
            <person name="Theobald S."/>
            <person name="Frisvad J.C."/>
            <person name="Larsen T.O."/>
            <person name="Kjaerboelling I."/>
            <person name="Rothschild-Mancinelli K."/>
            <person name="Lyhne E.K."/>
            <person name="Kogle M.E."/>
            <person name="Barry K."/>
            <person name="Clum A."/>
            <person name="Na H."/>
            <person name="Ledsgaard L."/>
            <person name="Lin J."/>
            <person name="Lipzen A."/>
            <person name="Kuo A."/>
            <person name="Riley R."/>
            <person name="Mondo S."/>
            <person name="Labutti K."/>
            <person name="Haridas S."/>
            <person name="Pangalinan J."/>
            <person name="Salamov A.A."/>
            <person name="Simmons B.A."/>
            <person name="Magnuson J.K."/>
            <person name="Chen J."/>
            <person name="Drula E."/>
            <person name="Henrissat B."/>
            <person name="Wiebenga A."/>
            <person name="Lubbers R.J."/>
            <person name="Gomes A.C."/>
            <person name="Makela M.R."/>
            <person name="Stajich J."/>
            <person name="Grigoriev I.V."/>
            <person name="Mortensen U.H."/>
            <person name="De Vries R.P."/>
            <person name="Baker S.E."/>
            <person name="Andersen M.R."/>
        </authorList>
    </citation>
    <scope>NUCLEOTIDE SEQUENCE [LARGE SCALE GENOMIC DNA]</scope>
    <source>
        <strain evidence="6 7">CBS 209.92</strain>
    </source>
</reference>
<dbReference type="Proteomes" id="UP001610563">
    <property type="component" value="Unassembled WGS sequence"/>
</dbReference>
<evidence type="ECO:0000256" key="1">
    <source>
        <dbReference type="ARBA" id="ARBA00004141"/>
    </source>
</evidence>
<feature type="transmembrane region" description="Helical" evidence="5">
    <location>
        <begin position="121"/>
        <end position="144"/>
    </location>
</feature>
<protein>
    <submittedName>
        <fullName evidence="6">RTA1 like protein</fullName>
    </submittedName>
</protein>